<dbReference type="PROSITE" id="PS00070">
    <property type="entry name" value="ALDEHYDE_DEHYDR_CYS"/>
    <property type="match status" value="1"/>
</dbReference>
<reference evidence="6" key="1">
    <citation type="submission" date="2024-06" db="EMBL/GenBank/DDBJ databases">
        <title>Draft genome sequence of Microbacterium sp. strain A8/3-1, isolated from Oxytropis tragacanthoides Fisch. ex DC. Root nodules in the Altai region of Russia.</title>
        <authorList>
            <person name="Sazanova A."/>
            <person name="Guro P."/>
            <person name="Kuznetsova I."/>
            <person name="Belimov A."/>
            <person name="Safronova V."/>
        </authorList>
    </citation>
    <scope>NUCLEOTIDE SEQUENCE</scope>
    <source>
        <strain evidence="6">A8/3-1</strain>
    </source>
</reference>
<dbReference type="GO" id="GO:0016620">
    <property type="term" value="F:oxidoreductase activity, acting on the aldehyde or oxo group of donors, NAD or NADP as acceptor"/>
    <property type="evidence" value="ECO:0007669"/>
    <property type="project" value="InterPro"/>
</dbReference>
<keyword evidence="2 4" id="KW-0560">Oxidoreductase</keyword>
<dbReference type="SUPFAM" id="SSF53720">
    <property type="entry name" value="ALDH-like"/>
    <property type="match status" value="1"/>
</dbReference>
<gene>
    <name evidence="6" type="ORF">ABS642_17940</name>
</gene>
<dbReference type="InterPro" id="IPR015590">
    <property type="entry name" value="Aldehyde_DH_dom"/>
</dbReference>
<dbReference type="InterPro" id="IPR015657">
    <property type="entry name" value="Aminobutyraldehyde_DH"/>
</dbReference>
<name>A0AAU7VUB5_9MICO</name>
<accession>A0AAU7VUB5</accession>
<feature type="active site" evidence="3">
    <location>
        <position position="255"/>
    </location>
</feature>
<dbReference type="NCBIfam" id="NF010000">
    <property type="entry name" value="PRK13473.1"/>
    <property type="match status" value="1"/>
</dbReference>
<dbReference type="InterPro" id="IPR016163">
    <property type="entry name" value="Ald_DH_C"/>
</dbReference>
<dbReference type="Pfam" id="PF00171">
    <property type="entry name" value="Aldedh"/>
    <property type="match status" value="1"/>
</dbReference>
<dbReference type="PANTHER" id="PTHR11699">
    <property type="entry name" value="ALDEHYDE DEHYDROGENASE-RELATED"/>
    <property type="match status" value="1"/>
</dbReference>
<sequence>MPSDLLKNAAPLQNFIGGRYVPANGAGRMPLLDPATEEPYGEIPVSDTGDVDAAYAAASAAFPLWRDTTPADRQLALFRIADEMQARAEEFADLESQDTGKPRASLVADEILQSVDQLRFFAGAARSLEGRAAGEYLAGHTSFVRREPVGVIGQVTPWNYPLNMAVWKIAPAIAAGNTVVLKPAESTPLTTLLLAEIVAQHTPAGVLNVVLGDRETGVALVEHPTPQMVAITGSVRAGMAVARSAANDVKRVHLELGGKAPAIVFPDASIEKAAAGIVNAAFFNAGQDCTAATRVLVHSSIHDELVAALVERTRSDARTGGPQEEGVLYGPLSSAAQLAQVSGFVERLPAHATIETGGRRQGERGYFFEATIVSGLHQDDEAVQGEIFGPVLTVQAFETEDEALAMANDVPFALASSVWTTDHARAMRFSRDLDFGCVWINTHIPFVSDMPHGGFKHSGYGKDLSQYGFDDYTRIKHVMTALD</sequence>
<evidence type="ECO:0000313" key="6">
    <source>
        <dbReference type="EMBL" id="XBX77778.1"/>
    </source>
</evidence>
<protein>
    <submittedName>
        <fullName evidence="6">Gamma-aminobutyraldehyde dehydrogenase</fullName>
    </submittedName>
</protein>
<evidence type="ECO:0000256" key="3">
    <source>
        <dbReference type="PROSITE-ProRule" id="PRU10007"/>
    </source>
</evidence>
<dbReference type="Gene3D" id="3.40.309.10">
    <property type="entry name" value="Aldehyde Dehydrogenase, Chain A, domain 2"/>
    <property type="match status" value="1"/>
</dbReference>
<dbReference type="FunFam" id="3.40.309.10:FF:000009">
    <property type="entry name" value="Aldehyde dehydrogenase A"/>
    <property type="match status" value="1"/>
</dbReference>
<evidence type="ECO:0000256" key="4">
    <source>
        <dbReference type="RuleBase" id="RU003345"/>
    </source>
</evidence>
<evidence type="ECO:0000256" key="2">
    <source>
        <dbReference type="ARBA" id="ARBA00023002"/>
    </source>
</evidence>
<dbReference type="EMBL" id="CP158357">
    <property type="protein sequence ID" value="XBX77778.1"/>
    <property type="molecule type" value="Genomic_DNA"/>
</dbReference>
<dbReference type="InterPro" id="IPR016161">
    <property type="entry name" value="Ald_DH/histidinol_DH"/>
</dbReference>
<evidence type="ECO:0000259" key="5">
    <source>
        <dbReference type="Pfam" id="PF00171"/>
    </source>
</evidence>
<dbReference type="CDD" id="cd07092">
    <property type="entry name" value="ALDH_ABALDH-YdcW"/>
    <property type="match status" value="1"/>
</dbReference>
<dbReference type="PROSITE" id="PS00687">
    <property type="entry name" value="ALDEHYDE_DEHYDR_GLU"/>
    <property type="match status" value="1"/>
</dbReference>
<dbReference type="RefSeq" id="WP_282215898.1">
    <property type="nucleotide sequence ID" value="NZ_CP158357.1"/>
</dbReference>
<dbReference type="InterPro" id="IPR029510">
    <property type="entry name" value="Ald_DH_CS_GLU"/>
</dbReference>
<dbReference type="InterPro" id="IPR016160">
    <property type="entry name" value="Ald_DH_CS_CYS"/>
</dbReference>
<feature type="domain" description="Aldehyde dehydrogenase" evidence="5">
    <location>
        <begin position="21"/>
        <end position="478"/>
    </location>
</feature>
<dbReference type="AlphaFoldDB" id="A0AAU7VUB5"/>
<organism evidence="6">
    <name type="scientific">Microbacterium sp. A8/3-1</name>
    <dbReference type="NCBI Taxonomy" id="3160749"/>
    <lineage>
        <taxon>Bacteria</taxon>
        <taxon>Bacillati</taxon>
        <taxon>Actinomycetota</taxon>
        <taxon>Actinomycetes</taxon>
        <taxon>Micrococcales</taxon>
        <taxon>Microbacteriaceae</taxon>
        <taxon>Microbacterium</taxon>
    </lineage>
</organism>
<proteinExistence type="inferred from homology"/>
<dbReference type="InterPro" id="IPR016162">
    <property type="entry name" value="Ald_DH_N"/>
</dbReference>
<dbReference type="FunFam" id="3.40.605.10:FF:000001">
    <property type="entry name" value="Aldehyde dehydrogenase 1"/>
    <property type="match status" value="1"/>
</dbReference>
<evidence type="ECO:0000256" key="1">
    <source>
        <dbReference type="ARBA" id="ARBA00009986"/>
    </source>
</evidence>
<dbReference type="Gene3D" id="3.40.605.10">
    <property type="entry name" value="Aldehyde Dehydrogenase, Chain A, domain 1"/>
    <property type="match status" value="1"/>
</dbReference>
<comment type="similarity">
    <text evidence="1 4">Belongs to the aldehyde dehydrogenase family.</text>
</comment>